<evidence type="ECO:0000256" key="6">
    <source>
        <dbReference type="RuleBase" id="RU363032"/>
    </source>
</evidence>
<sequence length="242" mass="24401">MRGAIGTLALGCGFALLSLAPVAAVLFAALGGETRAFGSGALLDLALAHLRLAGLGALAGIALGVALGLLVTRADGGDWRRPVDALAAAAQATPPMVVVALALPAFGFGDLPTVLALVLYTLMPVLRGTVAAIEAVAPDARAAAVAIGLTPWQVLCRVDLPLAWPLLLPALRVAVMLAVATTAVGALAGAATLGTPIILGLQNRNDLYIFQGAAATAAIAFLADGALLMLKRDGLRRNRRKV</sequence>
<evidence type="ECO:0000256" key="2">
    <source>
        <dbReference type="ARBA" id="ARBA00022448"/>
    </source>
</evidence>
<feature type="domain" description="ABC transmembrane type-1" evidence="7">
    <location>
        <begin position="46"/>
        <end position="231"/>
    </location>
</feature>
<gene>
    <name evidence="8" type="ORF">GXW71_29465</name>
</gene>
<dbReference type="EMBL" id="JAAGBB010000059">
    <property type="protein sequence ID" value="MBR0668518.1"/>
    <property type="molecule type" value="Genomic_DNA"/>
</dbReference>
<comment type="similarity">
    <text evidence="6">Belongs to the binding-protein-dependent transport system permease family.</text>
</comment>
<accession>A0ABS5F7H5</accession>
<dbReference type="InterPro" id="IPR000515">
    <property type="entry name" value="MetI-like"/>
</dbReference>
<dbReference type="Gene3D" id="1.10.3720.10">
    <property type="entry name" value="MetI-like"/>
    <property type="match status" value="1"/>
</dbReference>
<evidence type="ECO:0000256" key="3">
    <source>
        <dbReference type="ARBA" id="ARBA00022692"/>
    </source>
</evidence>
<dbReference type="InterPro" id="IPR051204">
    <property type="entry name" value="ABC_transp_perm/SBD"/>
</dbReference>
<feature type="transmembrane region" description="Helical" evidence="6">
    <location>
        <begin position="173"/>
        <end position="201"/>
    </location>
</feature>
<evidence type="ECO:0000313" key="9">
    <source>
        <dbReference type="Proteomes" id="UP001196870"/>
    </source>
</evidence>
<protein>
    <submittedName>
        <fullName evidence="8">ABC transporter permease subunit</fullName>
    </submittedName>
</protein>
<keyword evidence="2 6" id="KW-0813">Transport</keyword>
<keyword evidence="4 6" id="KW-1133">Transmembrane helix</keyword>
<comment type="caution">
    <text evidence="8">The sequence shown here is derived from an EMBL/GenBank/DDBJ whole genome shotgun (WGS) entry which is preliminary data.</text>
</comment>
<evidence type="ECO:0000313" key="8">
    <source>
        <dbReference type="EMBL" id="MBR0668518.1"/>
    </source>
</evidence>
<evidence type="ECO:0000256" key="5">
    <source>
        <dbReference type="ARBA" id="ARBA00023136"/>
    </source>
</evidence>
<dbReference type="PROSITE" id="PS50928">
    <property type="entry name" value="ABC_TM1"/>
    <property type="match status" value="1"/>
</dbReference>
<evidence type="ECO:0000256" key="1">
    <source>
        <dbReference type="ARBA" id="ARBA00004651"/>
    </source>
</evidence>
<organism evidence="8 9">
    <name type="scientific">Plastoroseomonas hellenica</name>
    <dbReference type="NCBI Taxonomy" id="2687306"/>
    <lineage>
        <taxon>Bacteria</taxon>
        <taxon>Pseudomonadati</taxon>
        <taxon>Pseudomonadota</taxon>
        <taxon>Alphaproteobacteria</taxon>
        <taxon>Acetobacterales</taxon>
        <taxon>Acetobacteraceae</taxon>
        <taxon>Plastoroseomonas</taxon>
    </lineage>
</organism>
<keyword evidence="3 6" id="KW-0812">Transmembrane</keyword>
<comment type="subcellular location">
    <subcellularLocation>
        <location evidence="1 6">Cell membrane</location>
        <topology evidence="1 6">Multi-pass membrane protein</topology>
    </subcellularLocation>
</comment>
<reference evidence="9" key="1">
    <citation type="journal article" date="2021" name="Syst. Appl. Microbiol.">
        <title>Roseomonas hellenica sp. nov., isolated from roots of wild-growing Alkanna tinctoria.</title>
        <authorList>
            <person name="Rat A."/>
            <person name="Naranjo H.D."/>
            <person name="Lebbe L."/>
            <person name="Cnockaert M."/>
            <person name="Krigas N."/>
            <person name="Grigoriadou K."/>
            <person name="Maloupa E."/>
            <person name="Willems A."/>
        </authorList>
    </citation>
    <scope>NUCLEOTIDE SEQUENCE [LARGE SCALE GENOMIC DNA]</scope>
    <source>
        <strain evidence="9">LMG 31523</strain>
    </source>
</reference>
<evidence type="ECO:0000259" key="7">
    <source>
        <dbReference type="PROSITE" id="PS50928"/>
    </source>
</evidence>
<dbReference type="InterPro" id="IPR035906">
    <property type="entry name" value="MetI-like_sf"/>
</dbReference>
<keyword evidence="9" id="KW-1185">Reference proteome</keyword>
<proteinExistence type="inferred from homology"/>
<dbReference type="PANTHER" id="PTHR30177:SF32">
    <property type="entry name" value="GLYCINE BETAINE UPTAKE SYSTEM PERMEASE PROTEIN YEHW"/>
    <property type="match status" value="1"/>
</dbReference>
<evidence type="ECO:0000256" key="4">
    <source>
        <dbReference type="ARBA" id="ARBA00022989"/>
    </source>
</evidence>
<feature type="transmembrane region" description="Helical" evidence="6">
    <location>
        <begin position="52"/>
        <end position="71"/>
    </location>
</feature>
<dbReference type="SUPFAM" id="SSF161098">
    <property type="entry name" value="MetI-like"/>
    <property type="match status" value="1"/>
</dbReference>
<feature type="transmembrane region" description="Helical" evidence="6">
    <location>
        <begin position="207"/>
        <end position="230"/>
    </location>
</feature>
<dbReference type="Pfam" id="PF00528">
    <property type="entry name" value="BPD_transp_1"/>
    <property type="match status" value="1"/>
</dbReference>
<dbReference type="RefSeq" id="WP_211856292.1">
    <property type="nucleotide sequence ID" value="NZ_JAAGBB010000059.1"/>
</dbReference>
<keyword evidence="5 6" id="KW-0472">Membrane</keyword>
<dbReference type="PANTHER" id="PTHR30177">
    <property type="entry name" value="GLYCINE BETAINE/L-PROLINE TRANSPORT SYSTEM PERMEASE PROTEIN PROW"/>
    <property type="match status" value="1"/>
</dbReference>
<name>A0ABS5F7H5_9PROT</name>
<dbReference type="Proteomes" id="UP001196870">
    <property type="component" value="Unassembled WGS sequence"/>
</dbReference>